<evidence type="ECO:0000313" key="2">
    <source>
        <dbReference type="Proteomes" id="UP001054945"/>
    </source>
</evidence>
<name>A0AAV4XPR5_CAEEX</name>
<dbReference type="EMBL" id="BPLR01017952">
    <property type="protein sequence ID" value="GIY95718.1"/>
    <property type="molecule type" value="Genomic_DNA"/>
</dbReference>
<comment type="caution">
    <text evidence="1">The sequence shown here is derived from an EMBL/GenBank/DDBJ whole genome shotgun (WGS) entry which is preliminary data.</text>
</comment>
<sequence length="93" mass="10382">MQIFLWKVKSAKPGSAKDTSYFKATPSDLFGSLDRKIPTPLKKKKKWKKGKGSLFWTSLFGIHSRRTQGRHFVKNRTTPATGAGFLPRSVGAS</sequence>
<evidence type="ECO:0000313" key="1">
    <source>
        <dbReference type="EMBL" id="GIY95718.1"/>
    </source>
</evidence>
<accession>A0AAV4XPR5</accession>
<dbReference type="AlphaFoldDB" id="A0AAV4XPR5"/>
<dbReference type="Proteomes" id="UP001054945">
    <property type="component" value="Unassembled WGS sequence"/>
</dbReference>
<protein>
    <recommendedName>
        <fullName evidence="3">Ribosomal protein L32</fullName>
    </recommendedName>
</protein>
<proteinExistence type="predicted"/>
<evidence type="ECO:0008006" key="3">
    <source>
        <dbReference type="Google" id="ProtNLM"/>
    </source>
</evidence>
<organism evidence="1 2">
    <name type="scientific">Caerostris extrusa</name>
    <name type="common">Bark spider</name>
    <name type="synonym">Caerostris bankana</name>
    <dbReference type="NCBI Taxonomy" id="172846"/>
    <lineage>
        <taxon>Eukaryota</taxon>
        <taxon>Metazoa</taxon>
        <taxon>Ecdysozoa</taxon>
        <taxon>Arthropoda</taxon>
        <taxon>Chelicerata</taxon>
        <taxon>Arachnida</taxon>
        <taxon>Araneae</taxon>
        <taxon>Araneomorphae</taxon>
        <taxon>Entelegynae</taxon>
        <taxon>Araneoidea</taxon>
        <taxon>Araneidae</taxon>
        <taxon>Caerostris</taxon>
    </lineage>
</organism>
<gene>
    <name evidence="1" type="ORF">CEXT_490951</name>
</gene>
<reference evidence="1 2" key="1">
    <citation type="submission" date="2021-06" db="EMBL/GenBank/DDBJ databases">
        <title>Caerostris extrusa draft genome.</title>
        <authorList>
            <person name="Kono N."/>
            <person name="Arakawa K."/>
        </authorList>
    </citation>
    <scope>NUCLEOTIDE SEQUENCE [LARGE SCALE GENOMIC DNA]</scope>
</reference>
<keyword evidence="2" id="KW-1185">Reference proteome</keyword>